<evidence type="ECO:0000313" key="2">
    <source>
        <dbReference type="Proteomes" id="UP001202827"/>
    </source>
</evidence>
<name>A0ABT0IRP0_9HYPH</name>
<sequence>MVVVDGRAQHFQIPSCAAFVSTLLGIVTARPAPDFGQGHLAKEVIDAFKRGQGFFRTRCLRRLLLSVDDDDITYGDFSGTTAAMGPVLAGDVLGKPFLSCFNLSLAAFCAEAPVSVLDDPGSGVWPEPEPGRSSFLRHLSIILLIPLRVTKSLLAIRMISRLPFAASVRREDFVKRP</sequence>
<keyword evidence="2" id="KW-1185">Reference proteome</keyword>
<dbReference type="EMBL" id="JALPRY010000012">
    <property type="protein sequence ID" value="MCK8780548.1"/>
    <property type="molecule type" value="Genomic_DNA"/>
</dbReference>
<dbReference type="RefSeq" id="WP_248683158.1">
    <property type="nucleotide sequence ID" value="NZ_JALPRY010000012.1"/>
</dbReference>
<comment type="caution">
    <text evidence="1">The sequence shown here is derived from an EMBL/GenBank/DDBJ whole genome shotgun (WGS) entry which is preliminary data.</text>
</comment>
<evidence type="ECO:0000313" key="1">
    <source>
        <dbReference type="EMBL" id="MCK8780548.1"/>
    </source>
</evidence>
<accession>A0ABT0IRP0</accession>
<gene>
    <name evidence="1" type="ORF">M0654_11180</name>
</gene>
<organism evidence="1 2">
    <name type="scientific">Neorhizobium turbinariae</name>
    <dbReference type="NCBI Taxonomy" id="2937795"/>
    <lineage>
        <taxon>Bacteria</taxon>
        <taxon>Pseudomonadati</taxon>
        <taxon>Pseudomonadota</taxon>
        <taxon>Alphaproteobacteria</taxon>
        <taxon>Hyphomicrobiales</taxon>
        <taxon>Rhizobiaceae</taxon>
        <taxon>Rhizobium/Agrobacterium group</taxon>
        <taxon>Neorhizobium</taxon>
    </lineage>
</organism>
<proteinExistence type="predicted"/>
<protein>
    <submittedName>
        <fullName evidence="1">Uncharacterized protein</fullName>
    </submittedName>
</protein>
<reference evidence="1 2" key="1">
    <citation type="submission" date="2022-04" db="EMBL/GenBank/DDBJ databases">
        <title>Rhizobium coralii sp. nov., isolated from coral Turbinaria peltata.</title>
        <authorList>
            <person name="Sun H."/>
        </authorList>
    </citation>
    <scope>NUCLEOTIDE SEQUENCE [LARGE SCALE GENOMIC DNA]</scope>
    <source>
        <strain evidence="1 2">NTR19</strain>
    </source>
</reference>
<dbReference type="Proteomes" id="UP001202827">
    <property type="component" value="Unassembled WGS sequence"/>
</dbReference>